<evidence type="ECO:0000256" key="5">
    <source>
        <dbReference type="ARBA" id="ARBA00022989"/>
    </source>
</evidence>
<reference evidence="10 11" key="1">
    <citation type="journal article" date="2020" name="Insects">
        <title>Bacteria Belonging to Pseudomonas typographi sp. nov. from the Bark Beetle Ips typographus Have Genomic Potential to Aid in the Host Ecology.</title>
        <authorList>
            <person name="Peral-Aranega E."/>
            <person name="Saati-Santamaria Z."/>
            <person name="Kolarik M."/>
            <person name="Rivas R."/>
            <person name="Garcia-Fraile P."/>
        </authorList>
    </citation>
    <scope>NUCLEOTIDE SEQUENCE [LARGE SCALE GENOMIC DNA]</scope>
    <source>
        <strain evidence="10 11">CA3A</strain>
    </source>
</reference>
<dbReference type="PRINTS" id="PR00950">
    <property type="entry name" value="TYPE3IMSPROT"/>
</dbReference>
<dbReference type="InterPro" id="IPR006307">
    <property type="entry name" value="BsaZ-like"/>
</dbReference>
<comment type="similarity">
    <text evidence="2">Belongs to the type III secretion exporter family.</text>
</comment>
<gene>
    <name evidence="10" type="ORF">HAQ05_12535</name>
</gene>
<dbReference type="PANTHER" id="PTHR30531">
    <property type="entry name" value="FLAGELLAR BIOSYNTHETIC PROTEIN FLHB"/>
    <property type="match status" value="1"/>
</dbReference>
<sequence>MSAASKTEKPTPKKLRDAAKKGQTFKARDMTTTCLMGVGVLYIAHDGALLEVMEVYKRAIAGGFSAPMADYLRQLGTLLLRLILPLVVVCFIAAAIPTLIQTGLRLATEAFKLNLNAINPVNGFKRLFSLRTVKDTVKALLYLCCFAVAFWVLWGTQRGLLFGQVHTRISSLFPIWGTLLQTVVWVFLACIALIVVLDALAEYWLFIKDQKMDKHAVKREYKEQEGSPETTSRRRDLHMELLSEQVKSDIRNSRVIVANPTHIAVGIYFRPEVTVMPFISLIETNQRALAVRAYAKQVGVPVVNDIALARRLFKTHPRYSFVQLSEIEAVVRLLAWVAEVEQAGMH</sequence>
<name>A0ABR7Z2D6_9PSED</name>
<comment type="subcellular location">
    <subcellularLocation>
        <location evidence="1">Cell membrane</location>
        <topology evidence="1">Multi-pass membrane protein</topology>
    </subcellularLocation>
</comment>
<evidence type="ECO:0000256" key="2">
    <source>
        <dbReference type="ARBA" id="ARBA00010690"/>
    </source>
</evidence>
<accession>A0ABR7Z2D6</accession>
<feature type="transmembrane region" description="Helical" evidence="9">
    <location>
        <begin position="136"/>
        <end position="154"/>
    </location>
</feature>
<keyword evidence="4 9" id="KW-0812">Transmembrane</keyword>
<feature type="compositionally biased region" description="Basic and acidic residues" evidence="8">
    <location>
        <begin position="1"/>
        <end position="20"/>
    </location>
</feature>
<dbReference type="NCBIfam" id="NF006017">
    <property type="entry name" value="PRK08156.1"/>
    <property type="match status" value="1"/>
</dbReference>
<evidence type="ECO:0000256" key="1">
    <source>
        <dbReference type="ARBA" id="ARBA00004651"/>
    </source>
</evidence>
<feature type="region of interest" description="Disordered" evidence="8">
    <location>
        <begin position="1"/>
        <end position="22"/>
    </location>
</feature>
<keyword evidence="11" id="KW-1185">Reference proteome</keyword>
<keyword evidence="5 9" id="KW-1133">Transmembrane helix</keyword>
<keyword evidence="6" id="KW-0843">Virulence</keyword>
<dbReference type="InterPro" id="IPR006135">
    <property type="entry name" value="T3SS_substrate_exporter"/>
</dbReference>
<keyword evidence="3" id="KW-1003">Cell membrane</keyword>
<dbReference type="SUPFAM" id="SSF160544">
    <property type="entry name" value="EscU C-terminal domain-like"/>
    <property type="match status" value="1"/>
</dbReference>
<dbReference type="Pfam" id="PF01312">
    <property type="entry name" value="Bac_export_2"/>
    <property type="match status" value="1"/>
</dbReference>
<evidence type="ECO:0000256" key="7">
    <source>
        <dbReference type="ARBA" id="ARBA00023136"/>
    </source>
</evidence>
<evidence type="ECO:0000256" key="6">
    <source>
        <dbReference type="ARBA" id="ARBA00023026"/>
    </source>
</evidence>
<protein>
    <submittedName>
        <fullName evidence="10">EscU/YscU/HrcU family type III secretion system export apparatus switch protein</fullName>
    </submittedName>
</protein>
<evidence type="ECO:0000256" key="4">
    <source>
        <dbReference type="ARBA" id="ARBA00022692"/>
    </source>
</evidence>
<evidence type="ECO:0000256" key="8">
    <source>
        <dbReference type="SAM" id="MobiDB-lite"/>
    </source>
</evidence>
<feature type="transmembrane region" description="Helical" evidence="9">
    <location>
        <begin position="183"/>
        <end position="206"/>
    </location>
</feature>
<keyword evidence="7 9" id="KW-0472">Membrane</keyword>
<feature type="transmembrane region" description="Helical" evidence="9">
    <location>
        <begin position="78"/>
        <end position="100"/>
    </location>
</feature>
<dbReference type="InterPro" id="IPR029025">
    <property type="entry name" value="T3SS_substrate_exporter_C"/>
</dbReference>
<proteinExistence type="inferred from homology"/>
<evidence type="ECO:0000313" key="10">
    <source>
        <dbReference type="EMBL" id="MBD1599527.1"/>
    </source>
</evidence>
<dbReference type="Gene3D" id="3.40.1690.10">
    <property type="entry name" value="secretion proteins EscU"/>
    <property type="match status" value="1"/>
</dbReference>
<evidence type="ECO:0000256" key="9">
    <source>
        <dbReference type="SAM" id="Phobius"/>
    </source>
</evidence>
<dbReference type="NCBIfam" id="TIGR01404">
    <property type="entry name" value="FlhB_rel_III"/>
    <property type="match status" value="1"/>
</dbReference>
<evidence type="ECO:0000313" key="11">
    <source>
        <dbReference type="Proteomes" id="UP000805841"/>
    </source>
</evidence>
<dbReference type="Proteomes" id="UP000805841">
    <property type="component" value="Unassembled WGS sequence"/>
</dbReference>
<comment type="caution">
    <text evidence="10">The sequence shown here is derived from an EMBL/GenBank/DDBJ whole genome shotgun (WGS) entry which is preliminary data.</text>
</comment>
<dbReference type="EMBL" id="JAAOCA010000014">
    <property type="protein sequence ID" value="MBD1599527.1"/>
    <property type="molecule type" value="Genomic_DNA"/>
</dbReference>
<dbReference type="PANTHER" id="PTHR30531:SF14">
    <property type="entry name" value="SURFACE PRESENTATION OF ANTIGENS PROTEIN SPAS"/>
    <property type="match status" value="1"/>
</dbReference>
<dbReference type="Gene3D" id="6.10.250.2080">
    <property type="match status" value="1"/>
</dbReference>
<dbReference type="RefSeq" id="WP_190421022.1">
    <property type="nucleotide sequence ID" value="NZ_JAAOCA010000014.1"/>
</dbReference>
<organism evidence="10 11">
    <name type="scientific">Pseudomonas typographi</name>
    <dbReference type="NCBI Taxonomy" id="2715964"/>
    <lineage>
        <taxon>Bacteria</taxon>
        <taxon>Pseudomonadati</taxon>
        <taxon>Pseudomonadota</taxon>
        <taxon>Gammaproteobacteria</taxon>
        <taxon>Pseudomonadales</taxon>
        <taxon>Pseudomonadaceae</taxon>
        <taxon>Pseudomonas</taxon>
    </lineage>
</organism>
<evidence type="ECO:0000256" key="3">
    <source>
        <dbReference type="ARBA" id="ARBA00022475"/>
    </source>
</evidence>